<dbReference type="OrthoDB" id="3557310at2759"/>
<reference evidence="2" key="1">
    <citation type="journal article" date="2021" name="IMA Fungus">
        <title>Genomic characterization of three marine fungi, including Emericellopsis atlantica sp. nov. with signatures of a generalist lifestyle and marine biomass degradation.</title>
        <authorList>
            <person name="Hagestad O.C."/>
            <person name="Hou L."/>
            <person name="Andersen J.H."/>
            <person name="Hansen E.H."/>
            <person name="Altermark B."/>
            <person name="Li C."/>
            <person name="Kuhnert E."/>
            <person name="Cox R.J."/>
            <person name="Crous P.W."/>
            <person name="Spatafora J.W."/>
            <person name="Lail K."/>
            <person name="Amirebrahimi M."/>
            <person name="Lipzen A."/>
            <person name="Pangilinan J."/>
            <person name="Andreopoulos W."/>
            <person name="Hayes R.D."/>
            <person name="Ng V."/>
            <person name="Grigoriev I.V."/>
            <person name="Jackson S.A."/>
            <person name="Sutton T.D.S."/>
            <person name="Dobson A.D.W."/>
            <person name="Rama T."/>
        </authorList>
    </citation>
    <scope>NUCLEOTIDE SEQUENCE</scope>
    <source>
        <strain evidence="2">TRa018bII</strain>
    </source>
</reference>
<proteinExistence type="predicted"/>
<feature type="compositionally biased region" description="Basic residues" evidence="1">
    <location>
        <begin position="82"/>
        <end position="92"/>
    </location>
</feature>
<dbReference type="EMBL" id="MU251559">
    <property type="protein sequence ID" value="KAG9232236.1"/>
    <property type="molecule type" value="Genomic_DNA"/>
</dbReference>
<sequence>MPESSSHPKLPKVNKDAAKQAAKSVLTKFGPVLFTAAVAAAKHHMDEDERKEAAREYPREKERPQIDDRASDKTTDSELRREVRRLKRKLRRKERDVLHHGIERQSSKASSISSTKANIPTIVIGDGDSTIRSHRSPVRGFEQEGSFERKTPRNDYYEHPSDKFSTLEHSPAPHNDEVKITSREVVSDVERQKHRGLQYHRAAYHNHHHRHSSVPVQLPDQEKQEELCNRATEASKVAALAGTLEAIHIGNLHGKWIGPKGKRVGTAVAASFRTSWARGQNPELNDGWEMAANVVRGLVVTRIIHGSTERVEDEWRAERRGRRRRRSF</sequence>
<organism evidence="2 3">
    <name type="scientific">Amylocarpus encephaloides</name>
    <dbReference type="NCBI Taxonomy" id="45428"/>
    <lineage>
        <taxon>Eukaryota</taxon>
        <taxon>Fungi</taxon>
        <taxon>Dikarya</taxon>
        <taxon>Ascomycota</taxon>
        <taxon>Pezizomycotina</taxon>
        <taxon>Leotiomycetes</taxon>
        <taxon>Helotiales</taxon>
        <taxon>Helotiales incertae sedis</taxon>
        <taxon>Amylocarpus</taxon>
    </lineage>
</organism>
<comment type="caution">
    <text evidence="2">The sequence shown here is derived from an EMBL/GenBank/DDBJ whole genome shotgun (WGS) entry which is preliminary data.</text>
</comment>
<evidence type="ECO:0000313" key="2">
    <source>
        <dbReference type="EMBL" id="KAG9232236.1"/>
    </source>
</evidence>
<keyword evidence="3" id="KW-1185">Reference proteome</keyword>
<feature type="region of interest" description="Disordered" evidence="1">
    <location>
        <begin position="40"/>
        <end position="155"/>
    </location>
</feature>
<feature type="compositionally biased region" description="Basic and acidic residues" evidence="1">
    <location>
        <begin position="43"/>
        <end position="81"/>
    </location>
</feature>
<name>A0A9P7YEL7_9HELO</name>
<feature type="compositionally biased region" description="Basic and acidic residues" evidence="1">
    <location>
        <begin position="93"/>
        <end position="106"/>
    </location>
</feature>
<evidence type="ECO:0000256" key="1">
    <source>
        <dbReference type="SAM" id="MobiDB-lite"/>
    </source>
</evidence>
<dbReference type="AlphaFoldDB" id="A0A9P7YEL7"/>
<gene>
    <name evidence="2" type="ORF">BJ875DRAFT_467458</name>
</gene>
<accession>A0A9P7YEL7</accession>
<protein>
    <submittedName>
        <fullName evidence="2">Uncharacterized protein</fullName>
    </submittedName>
</protein>
<feature type="region of interest" description="Disordered" evidence="1">
    <location>
        <begin position="1"/>
        <end position="21"/>
    </location>
</feature>
<feature type="compositionally biased region" description="Low complexity" evidence="1">
    <location>
        <begin position="107"/>
        <end position="117"/>
    </location>
</feature>
<dbReference type="Proteomes" id="UP000824998">
    <property type="component" value="Unassembled WGS sequence"/>
</dbReference>
<evidence type="ECO:0000313" key="3">
    <source>
        <dbReference type="Proteomes" id="UP000824998"/>
    </source>
</evidence>
<feature type="compositionally biased region" description="Basic and acidic residues" evidence="1">
    <location>
        <begin position="146"/>
        <end position="155"/>
    </location>
</feature>